<dbReference type="EMBL" id="LGIA01000026">
    <property type="protein sequence ID" value="KOH46477.1"/>
    <property type="molecule type" value="Genomic_DNA"/>
</dbReference>
<evidence type="ECO:0000313" key="2">
    <source>
        <dbReference type="Proteomes" id="UP000036958"/>
    </source>
</evidence>
<keyword evidence="2" id="KW-1185">Reference proteome</keyword>
<comment type="caution">
    <text evidence="1">The sequence shown here is derived from an EMBL/GenBank/DDBJ whole genome shotgun (WGS) entry which is preliminary data.</text>
</comment>
<name>A0A0L8VE63_9BACT</name>
<proteinExistence type="predicted"/>
<evidence type="ECO:0000313" key="1">
    <source>
        <dbReference type="EMBL" id="KOH46477.1"/>
    </source>
</evidence>
<reference evidence="2" key="1">
    <citation type="submission" date="2015-07" db="EMBL/GenBank/DDBJ databases">
        <title>Genome sequencing of Sunxiuqinia dokdonensis strain SK.</title>
        <authorList>
            <person name="Ahn S."/>
            <person name="Kim B.-C."/>
        </authorList>
    </citation>
    <scope>NUCLEOTIDE SEQUENCE [LARGE SCALE GENOMIC DNA]</scope>
    <source>
        <strain evidence="2">SK</strain>
    </source>
</reference>
<organism evidence="1 2">
    <name type="scientific">Sunxiuqinia dokdonensis</name>
    <dbReference type="NCBI Taxonomy" id="1409788"/>
    <lineage>
        <taxon>Bacteria</taxon>
        <taxon>Pseudomonadati</taxon>
        <taxon>Bacteroidota</taxon>
        <taxon>Bacteroidia</taxon>
        <taxon>Marinilabiliales</taxon>
        <taxon>Prolixibacteraceae</taxon>
        <taxon>Sunxiuqinia</taxon>
    </lineage>
</organism>
<protein>
    <submittedName>
        <fullName evidence="1">Uncharacterized protein</fullName>
    </submittedName>
</protein>
<dbReference type="Proteomes" id="UP000036958">
    <property type="component" value="Unassembled WGS sequence"/>
</dbReference>
<accession>A0A0L8VE63</accession>
<sequence>MYITELQKRVYLFRAETSKIGSRFEKCMLIMLPMNYFRHHFQVPKPNKLIQNELIIRK</sequence>
<gene>
    <name evidence="1" type="ORF">NC99_07270</name>
</gene>
<dbReference type="AlphaFoldDB" id="A0A0L8VE63"/>